<feature type="transmembrane region" description="Helical" evidence="8">
    <location>
        <begin position="207"/>
        <end position="228"/>
    </location>
</feature>
<evidence type="ECO:0000313" key="9">
    <source>
        <dbReference type="EMBL" id="MDC2889034.1"/>
    </source>
</evidence>
<accession>A0ABT5FBW2</accession>
<sequence>MVNPLGWIVLLVVVSPWLIMVYQEQGLGFFHGFIFEHNLNRFSQTKEQHGGQLYYYLILLPVILLPFSSALFALIYRIKTYWKKPLEQFLLIWFLVVLTLVSLSKTQLPHYVLYGLLGIVLIIAHHRTELLRHIAGLAFPLIFIFICAILPLLFPYFVTDNLSYDMALLKQYDQFFNVRYLVCSGILLGLALSLTFLIKDSMANRTIYVGVIQSIFVFTLLIEAIAGLQQLPVYNAALHKNPQNKPIIAYQIRMPSFSVYREQVTPTRLPQIGDRVFTKIDKIAELKLAIADLTPVAELQVVFKQGGIVLVDINFAQSAFRMSTSAVSTTLFSKFKSRQPMPLGDKK</sequence>
<organism evidence="9 10">
    <name type="scientific">Psychrosphaera algicola</name>
    <dbReference type="NCBI Taxonomy" id="3023714"/>
    <lineage>
        <taxon>Bacteria</taxon>
        <taxon>Pseudomonadati</taxon>
        <taxon>Pseudomonadota</taxon>
        <taxon>Gammaproteobacteria</taxon>
        <taxon>Alteromonadales</taxon>
        <taxon>Pseudoalteromonadaceae</taxon>
        <taxon>Psychrosphaera</taxon>
    </lineage>
</organism>
<evidence type="ECO:0000256" key="6">
    <source>
        <dbReference type="ARBA" id="ARBA00022989"/>
    </source>
</evidence>
<evidence type="ECO:0000256" key="3">
    <source>
        <dbReference type="ARBA" id="ARBA00022676"/>
    </source>
</evidence>
<evidence type="ECO:0000256" key="7">
    <source>
        <dbReference type="ARBA" id="ARBA00023136"/>
    </source>
</evidence>
<comment type="subcellular location">
    <subcellularLocation>
        <location evidence="1">Cell membrane</location>
        <topology evidence="1">Multi-pass membrane protein</topology>
    </subcellularLocation>
</comment>
<reference evidence="9 10" key="1">
    <citation type="submission" date="2023-01" db="EMBL/GenBank/DDBJ databases">
        <title>Psychrosphaera sp. nov., isolated from marine algae.</title>
        <authorList>
            <person name="Bayburt H."/>
            <person name="Choi B.J."/>
            <person name="Kim J.M."/>
            <person name="Choi D.G."/>
            <person name="Jeon C.O."/>
        </authorList>
    </citation>
    <scope>NUCLEOTIDE SEQUENCE [LARGE SCALE GENOMIC DNA]</scope>
    <source>
        <strain evidence="9 10">G1-22</strain>
    </source>
</reference>
<feature type="transmembrane region" description="Helical" evidence="8">
    <location>
        <begin position="86"/>
        <end position="102"/>
    </location>
</feature>
<evidence type="ECO:0000256" key="1">
    <source>
        <dbReference type="ARBA" id="ARBA00004651"/>
    </source>
</evidence>
<evidence type="ECO:0000256" key="2">
    <source>
        <dbReference type="ARBA" id="ARBA00022475"/>
    </source>
</evidence>
<keyword evidence="6 8" id="KW-1133">Transmembrane helix</keyword>
<dbReference type="EMBL" id="JAQOMS010000002">
    <property type="protein sequence ID" value="MDC2889034.1"/>
    <property type="molecule type" value="Genomic_DNA"/>
</dbReference>
<keyword evidence="10" id="KW-1185">Reference proteome</keyword>
<feature type="transmembrane region" description="Helical" evidence="8">
    <location>
        <begin position="53"/>
        <end position="74"/>
    </location>
</feature>
<keyword evidence="5 8" id="KW-0812">Transmembrane</keyword>
<feature type="transmembrane region" description="Helical" evidence="8">
    <location>
        <begin position="178"/>
        <end position="198"/>
    </location>
</feature>
<keyword evidence="4" id="KW-0808">Transferase</keyword>
<dbReference type="Proteomes" id="UP001528411">
    <property type="component" value="Unassembled WGS sequence"/>
</dbReference>
<evidence type="ECO:0000256" key="5">
    <source>
        <dbReference type="ARBA" id="ARBA00022692"/>
    </source>
</evidence>
<keyword evidence="7 8" id="KW-0472">Membrane</keyword>
<comment type="caution">
    <text evidence="9">The sequence shown here is derived from an EMBL/GenBank/DDBJ whole genome shotgun (WGS) entry which is preliminary data.</text>
</comment>
<gene>
    <name evidence="9" type="ORF">PN838_09925</name>
</gene>
<dbReference type="PANTHER" id="PTHR33908:SF3">
    <property type="entry name" value="UNDECAPRENYL PHOSPHATE-ALPHA-4-AMINO-4-DEOXY-L-ARABINOSE ARABINOSYL TRANSFERASE"/>
    <property type="match status" value="1"/>
</dbReference>
<dbReference type="InterPro" id="IPR050297">
    <property type="entry name" value="LipidA_mod_glycosyltrf_83"/>
</dbReference>
<dbReference type="PANTHER" id="PTHR33908">
    <property type="entry name" value="MANNOSYLTRANSFERASE YKCB-RELATED"/>
    <property type="match status" value="1"/>
</dbReference>
<feature type="transmembrane region" description="Helical" evidence="8">
    <location>
        <begin position="137"/>
        <end position="158"/>
    </location>
</feature>
<keyword evidence="3" id="KW-0328">Glycosyltransferase</keyword>
<proteinExistence type="predicted"/>
<evidence type="ECO:0000256" key="8">
    <source>
        <dbReference type="SAM" id="Phobius"/>
    </source>
</evidence>
<feature type="transmembrane region" description="Helical" evidence="8">
    <location>
        <begin position="5"/>
        <end position="23"/>
    </location>
</feature>
<name>A0ABT5FBW2_9GAMM</name>
<evidence type="ECO:0000256" key="4">
    <source>
        <dbReference type="ARBA" id="ARBA00022679"/>
    </source>
</evidence>
<protein>
    <submittedName>
        <fullName evidence="9">Uncharacterized protein</fullName>
    </submittedName>
</protein>
<dbReference type="RefSeq" id="WP_272180569.1">
    <property type="nucleotide sequence ID" value="NZ_JAQOMS010000002.1"/>
</dbReference>
<keyword evidence="2" id="KW-1003">Cell membrane</keyword>
<feature type="transmembrane region" description="Helical" evidence="8">
    <location>
        <begin position="108"/>
        <end position="125"/>
    </location>
</feature>
<evidence type="ECO:0000313" key="10">
    <source>
        <dbReference type="Proteomes" id="UP001528411"/>
    </source>
</evidence>